<evidence type="ECO:0000313" key="4">
    <source>
        <dbReference type="EMBL" id="TCV88087.1"/>
    </source>
</evidence>
<evidence type="ECO:0000256" key="3">
    <source>
        <dbReference type="PIRSR" id="PIRSR607837-1"/>
    </source>
</evidence>
<name>A0A4R3Y872_9PROT</name>
<dbReference type="Pfam" id="PF05163">
    <property type="entry name" value="DinB"/>
    <property type="match status" value="1"/>
</dbReference>
<keyword evidence="2 3" id="KW-0479">Metal-binding</keyword>
<protein>
    <submittedName>
        <fullName evidence="4">Putative damage-inducible protein DinB</fullName>
    </submittedName>
</protein>
<comment type="similarity">
    <text evidence="1">Belongs to the DinB family.</text>
</comment>
<dbReference type="GO" id="GO:0046872">
    <property type="term" value="F:metal ion binding"/>
    <property type="evidence" value="ECO:0007669"/>
    <property type="project" value="UniProtKB-KW"/>
</dbReference>
<evidence type="ECO:0000256" key="1">
    <source>
        <dbReference type="ARBA" id="ARBA00008635"/>
    </source>
</evidence>
<feature type="binding site" evidence="3">
    <location>
        <position position="136"/>
    </location>
    <ligand>
        <name>a divalent metal cation</name>
        <dbReference type="ChEBI" id="CHEBI:60240"/>
    </ligand>
</feature>
<keyword evidence="5" id="KW-1185">Reference proteome</keyword>
<evidence type="ECO:0000313" key="5">
    <source>
        <dbReference type="Proteomes" id="UP000295367"/>
    </source>
</evidence>
<comment type="caution">
    <text evidence="4">The sequence shown here is derived from an EMBL/GenBank/DDBJ whole genome shotgun (WGS) entry which is preliminary data.</text>
</comment>
<dbReference type="PANTHER" id="PTHR37302:SF1">
    <property type="entry name" value="PROTEIN DINB"/>
    <property type="match status" value="1"/>
</dbReference>
<dbReference type="SUPFAM" id="SSF109854">
    <property type="entry name" value="DinB/YfiT-like putative metalloenzymes"/>
    <property type="match status" value="1"/>
</dbReference>
<dbReference type="AlphaFoldDB" id="A0A4R3Y872"/>
<dbReference type="EMBL" id="SMCO01000004">
    <property type="protein sequence ID" value="TCV88087.1"/>
    <property type="molecule type" value="Genomic_DNA"/>
</dbReference>
<organism evidence="4 5">
    <name type="scientific">Sulfurirhabdus autotrophica</name>
    <dbReference type="NCBI Taxonomy" id="1706046"/>
    <lineage>
        <taxon>Bacteria</taxon>
        <taxon>Pseudomonadati</taxon>
        <taxon>Pseudomonadota</taxon>
        <taxon>Betaproteobacteria</taxon>
        <taxon>Nitrosomonadales</taxon>
        <taxon>Sulfuricellaceae</taxon>
        <taxon>Sulfurirhabdus</taxon>
    </lineage>
</organism>
<evidence type="ECO:0000256" key="2">
    <source>
        <dbReference type="ARBA" id="ARBA00022723"/>
    </source>
</evidence>
<dbReference type="InterPro" id="IPR034660">
    <property type="entry name" value="DinB/YfiT-like"/>
</dbReference>
<reference evidence="4 5" key="1">
    <citation type="submission" date="2019-03" db="EMBL/GenBank/DDBJ databases">
        <title>Genomic Encyclopedia of Type Strains, Phase IV (KMG-IV): sequencing the most valuable type-strain genomes for metagenomic binning, comparative biology and taxonomic classification.</title>
        <authorList>
            <person name="Goeker M."/>
        </authorList>
    </citation>
    <scope>NUCLEOTIDE SEQUENCE [LARGE SCALE GENOMIC DNA]</scope>
    <source>
        <strain evidence="4 5">DSM 100309</strain>
    </source>
</reference>
<dbReference type="Gene3D" id="1.20.120.450">
    <property type="entry name" value="dinb family like domain"/>
    <property type="match status" value="1"/>
</dbReference>
<dbReference type="OrthoDB" id="9807509at2"/>
<gene>
    <name evidence="4" type="ORF">EDC63_10444</name>
</gene>
<feature type="binding site" evidence="3">
    <location>
        <position position="53"/>
    </location>
    <ligand>
        <name>a divalent metal cation</name>
        <dbReference type="ChEBI" id="CHEBI:60240"/>
    </ligand>
</feature>
<dbReference type="InterPro" id="IPR007837">
    <property type="entry name" value="DinB"/>
</dbReference>
<dbReference type="PANTHER" id="PTHR37302">
    <property type="entry name" value="SLR1116 PROTEIN"/>
    <property type="match status" value="1"/>
</dbReference>
<proteinExistence type="inferred from homology"/>
<sequence>MTAMTWKNYFIYQADYQHWANDILFASLDHLDDASRNSSQGLFFDSIHKTTDHMLVVSRNWMWRLQQDKQAIGYGVVLYPDWKELKNALRHDVRAMQHWLEAQSEDFFESQISYPSANNQVRTNWVRDLLTHMMTHMVHHRGQLSAVATRLGAPVAEMDYLYYKREMDAHLEHSKQHP</sequence>
<dbReference type="Proteomes" id="UP000295367">
    <property type="component" value="Unassembled WGS sequence"/>
</dbReference>
<accession>A0A4R3Y872</accession>
<feature type="binding site" evidence="3">
    <location>
        <position position="140"/>
    </location>
    <ligand>
        <name>a divalent metal cation</name>
        <dbReference type="ChEBI" id="CHEBI:60240"/>
    </ligand>
</feature>
<dbReference type="RefSeq" id="WP_124945725.1">
    <property type="nucleotide sequence ID" value="NZ_BHVT01000019.1"/>
</dbReference>